<dbReference type="STRING" id="573321.SAMN04488505_102245"/>
<keyword evidence="3" id="KW-1185">Reference proteome</keyword>
<gene>
    <name evidence="2" type="ORF">SAMN04488505_102245</name>
</gene>
<feature type="transmembrane region" description="Helical" evidence="1">
    <location>
        <begin position="25"/>
        <end position="44"/>
    </location>
</feature>
<keyword evidence="1" id="KW-0812">Transmembrane</keyword>
<reference evidence="2 3" key="1">
    <citation type="submission" date="2016-10" db="EMBL/GenBank/DDBJ databases">
        <authorList>
            <person name="de Groot N.N."/>
        </authorList>
    </citation>
    <scope>NUCLEOTIDE SEQUENCE [LARGE SCALE GENOMIC DNA]</scope>
    <source>
        <strain evidence="2 3">DSM 21039</strain>
    </source>
</reference>
<accession>A0A1H7Q3U6</accession>
<keyword evidence="1" id="KW-1133">Transmembrane helix</keyword>
<proteinExistence type="predicted"/>
<dbReference type="OrthoDB" id="193443at2"/>
<sequence>MLTTWDTIHTWTELLSSITAMTGKILLTLALIHFCNMASIYFISKRDQFITHSKI</sequence>
<evidence type="ECO:0000313" key="3">
    <source>
        <dbReference type="Proteomes" id="UP000198984"/>
    </source>
</evidence>
<protein>
    <submittedName>
        <fullName evidence="2">Uncharacterized protein</fullName>
    </submittedName>
</protein>
<keyword evidence="1" id="KW-0472">Membrane</keyword>
<dbReference type="Proteomes" id="UP000198984">
    <property type="component" value="Unassembled WGS sequence"/>
</dbReference>
<dbReference type="AlphaFoldDB" id="A0A1H7Q3U6"/>
<dbReference type="RefSeq" id="WP_156093010.1">
    <property type="nucleotide sequence ID" value="NZ_FOBB01000002.1"/>
</dbReference>
<name>A0A1H7Q3U6_9BACT</name>
<evidence type="ECO:0000313" key="2">
    <source>
        <dbReference type="EMBL" id="SEL42652.1"/>
    </source>
</evidence>
<organism evidence="2 3">
    <name type="scientific">Chitinophaga rupis</name>
    <dbReference type="NCBI Taxonomy" id="573321"/>
    <lineage>
        <taxon>Bacteria</taxon>
        <taxon>Pseudomonadati</taxon>
        <taxon>Bacteroidota</taxon>
        <taxon>Chitinophagia</taxon>
        <taxon>Chitinophagales</taxon>
        <taxon>Chitinophagaceae</taxon>
        <taxon>Chitinophaga</taxon>
    </lineage>
</organism>
<evidence type="ECO:0000256" key="1">
    <source>
        <dbReference type="SAM" id="Phobius"/>
    </source>
</evidence>
<dbReference type="EMBL" id="FOBB01000002">
    <property type="protein sequence ID" value="SEL42652.1"/>
    <property type="molecule type" value="Genomic_DNA"/>
</dbReference>